<dbReference type="GO" id="GO:0004560">
    <property type="term" value="F:alpha-L-fucosidase activity"/>
    <property type="evidence" value="ECO:0007669"/>
    <property type="project" value="InterPro"/>
</dbReference>
<dbReference type="GO" id="GO:0005764">
    <property type="term" value="C:lysosome"/>
    <property type="evidence" value="ECO:0007669"/>
    <property type="project" value="TreeGrafter"/>
</dbReference>
<dbReference type="InterPro" id="IPR057739">
    <property type="entry name" value="Glyco_hydro_29_N"/>
</dbReference>
<evidence type="ECO:0000313" key="8">
    <source>
        <dbReference type="Proteomes" id="UP000199532"/>
    </source>
</evidence>
<keyword evidence="8" id="KW-1185">Reference proteome</keyword>
<keyword evidence="3" id="KW-0732">Signal</keyword>
<proteinExistence type="inferred from homology"/>
<dbReference type="PANTHER" id="PTHR10030:SF37">
    <property type="entry name" value="ALPHA-L-FUCOSIDASE-RELATED"/>
    <property type="match status" value="1"/>
</dbReference>
<dbReference type="EMBL" id="FNXY01000001">
    <property type="protein sequence ID" value="SEI41171.1"/>
    <property type="molecule type" value="Genomic_DNA"/>
</dbReference>
<keyword evidence="4" id="KW-0378">Hydrolase</keyword>
<evidence type="ECO:0000313" key="7">
    <source>
        <dbReference type="EMBL" id="SEI41171.1"/>
    </source>
</evidence>
<dbReference type="InterPro" id="IPR017853">
    <property type="entry name" value="GH"/>
</dbReference>
<sequence>MRFESLAKPSIESIQLKNMIKVNFYAALICLSMIGSCLAQVKAPRPVGPTPTENQVRWQEMEYYAFIHFSTNTFTDQEWGYGEADDAKLFNPTNLDCDQWARVCKNSGMKGIIVTAKHHSGFCLWPTETTEYSVKNSPWKNGKGDIIADLAKACKKYGLKLGIYISPWDRNHPSYGLLDSDGSAPYVKNVFRKQIEECLTLYGDVFEIWFDGANGGDGYYGGARTSRKIDRTTYYDWVNTYKMIRKIQPKIVIWNDNGDRADLRWVGTESGYVGEINWSLLNAKGEVSHDMLAHGLENGDSWVPGEVNTSIRPGWFYHEYEDSRVKTLPELLRVYYSSFGRNGAMLLNFPIDKTGRIHATDEKAALELAGAVKEAFAVDLATKMKVSASNVRGNSKQFGADKAVDGDKSTYWTTDDDVKTGSLIIDFGAPKAFNRFLAQEYIQLGQRVKSFTIEALVNGKWEQLDKQTTIGYKRILSFPTVTASKLRFTITEAKASPVISNVSIYNAPQLLEIPSITRAKTGEIAIGASDKESQIFYTLDGSVPTDKSKRYTHPVMTESKVRVRAIAHDPASGKNSPVADEQFDIARKKWTILGVDDDKVNSIIDGNKNTDWFQPQSKKMPASIVIDLGEQQNLEGFRYLPSQNRNAGIITNYQFSVSSDNKQWSIVDQGEFSNIRNNPLWQIKKFTAVKARYVKLVAIRNTQENDTVGYAEIDVITK</sequence>
<dbReference type="SUPFAM" id="SSF51445">
    <property type="entry name" value="(Trans)glycosidases"/>
    <property type="match status" value="1"/>
</dbReference>
<dbReference type="PROSITE" id="PS50022">
    <property type="entry name" value="FA58C_3"/>
    <property type="match status" value="2"/>
</dbReference>
<dbReference type="PANTHER" id="PTHR10030">
    <property type="entry name" value="ALPHA-L-FUCOSIDASE"/>
    <property type="match status" value="1"/>
</dbReference>
<evidence type="ECO:0000256" key="2">
    <source>
        <dbReference type="ARBA" id="ARBA00012662"/>
    </source>
</evidence>
<name>A0A1H6QBL2_9BACT</name>
<comment type="similarity">
    <text evidence="1">Belongs to the glycosyl hydrolase 29 family.</text>
</comment>
<accession>A0A1H6QBL2</accession>
<dbReference type="EC" id="3.2.1.51" evidence="2"/>
<protein>
    <recommendedName>
        <fullName evidence="2">alpha-L-fucosidase</fullName>
        <ecNumber evidence="2">3.2.1.51</ecNumber>
    </recommendedName>
</protein>
<dbReference type="InterPro" id="IPR000933">
    <property type="entry name" value="Glyco_hydro_29"/>
</dbReference>
<feature type="domain" description="F5/8 type C" evidence="6">
    <location>
        <begin position="565"/>
        <end position="718"/>
    </location>
</feature>
<dbReference type="Gene3D" id="3.20.20.80">
    <property type="entry name" value="Glycosidases"/>
    <property type="match status" value="1"/>
</dbReference>
<dbReference type="InterPro" id="IPR008979">
    <property type="entry name" value="Galactose-bd-like_sf"/>
</dbReference>
<feature type="domain" description="F5/8 type C" evidence="6">
    <location>
        <begin position="369"/>
        <end position="507"/>
    </location>
</feature>
<evidence type="ECO:0000259" key="6">
    <source>
        <dbReference type="PROSITE" id="PS50022"/>
    </source>
</evidence>
<organism evidence="7 8">
    <name type="scientific">Dyadobacter koreensis</name>
    <dbReference type="NCBI Taxonomy" id="408657"/>
    <lineage>
        <taxon>Bacteria</taxon>
        <taxon>Pseudomonadati</taxon>
        <taxon>Bacteroidota</taxon>
        <taxon>Cytophagia</taxon>
        <taxon>Cytophagales</taxon>
        <taxon>Spirosomataceae</taxon>
        <taxon>Dyadobacter</taxon>
    </lineage>
</organism>
<evidence type="ECO:0000256" key="1">
    <source>
        <dbReference type="ARBA" id="ARBA00007951"/>
    </source>
</evidence>
<dbReference type="Pfam" id="PF01120">
    <property type="entry name" value="Alpha_L_fucos"/>
    <property type="match status" value="1"/>
</dbReference>
<gene>
    <name evidence="7" type="ORF">SAMN04487995_0496</name>
</gene>
<evidence type="ECO:0000256" key="3">
    <source>
        <dbReference type="ARBA" id="ARBA00022729"/>
    </source>
</evidence>
<dbReference type="Proteomes" id="UP000199532">
    <property type="component" value="Unassembled WGS sequence"/>
</dbReference>
<keyword evidence="5" id="KW-0326">Glycosidase</keyword>
<dbReference type="AlphaFoldDB" id="A0A1H6QBL2"/>
<dbReference type="Pfam" id="PF00754">
    <property type="entry name" value="F5_F8_type_C"/>
    <property type="match status" value="2"/>
</dbReference>
<dbReference type="STRING" id="408657.SAMN04487995_0496"/>
<dbReference type="Pfam" id="PF13287">
    <property type="entry name" value="Fn3_assoc"/>
    <property type="match status" value="1"/>
</dbReference>
<dbReference type="GO" id="GO:0016139">
    <property type="term" value="P:glycoside catabolic process"/>
    <property type="evidence" value="ECO:0007669"/>
    <property type="project" value="TreeGrafter"/>
</dbReference>
<dbReference type="SMART" id="SM00812">
    <property type="entry name" value="Alpha_L_fucos"/>
    <property type="match status" value="1"/>
</dbReference>
<evidence type="ECO:0000256" key="5">
    <source>
        <dbReference type="ARBA" id="ARBA00023295"/>
    </source>
</evidence>
<dbReference type="GO" id="GO:0006004">
    <property type="term" value="P:fucose metabolic process"/>
    <property type="evidence" value="ECO:0007669"/>
    <property type="project" value="TreeGrafter"/>
</dbReference>
<dbReference type="SUPFAM" id="SSF49785">
    <property type="entry name" value="Galactose-binding domain-like"/>
    <property type="match status" value="2"/>
</dbReference>
<dbReference type="InterPro" id="IPR000421">
    <property type="entry name" value="FA58C"/>
</dbReference>
<dbReference type="InterPro" id="IPR026876">
    <property type="entry name" value="Fn3_assoc_repeat"/>
</dbReference>
<evidence type="ECO:0000256" key="4">
    <source>
        <dbReference type="ARBA" id="ARBA00022801"/>
    </source>
</evidence>
<reference evidence="7 8" key="1">
    <citation type="submission" date="2016-10" db="EMBL/GenBank/DDBJ databases">
        <authorList>
            <person name="de Groot N.N."/>
        </authorList>
    </citation>
    <scope>NUCLEOTIDE SEQUENCE [LARGE SCALE GENOMIC DNA]</scope>
    <source>
        <strain evidence="7 8">DSM 19938</strain>
    </source>
</reference>
<dbReference type="Gene3D" id="2.60.120.260">
    <property type="entry name" value="Galactose-binding domain-like"/>
    <property type="match status" value="2"/>
</dbReference>